<dbReference type="Proteomes" id="UP001204015">
    <property type="component" value="Unassembled WGS sequence"/>
</dbReference>
<organism evidence="2 3">
    <name type="scientific">Segatella cerevisiae</name>
    <dbReference type="NCBI Taxonomy" id="2053716"/>
    <lineage>
        <taxon>Bacteria</taxon>
        <taxon>Pseudomonadati</taxon>
        <taxon>Bacteroidota</taxon>
        <taxon>Bacteroidia</taxon>
        <taxon>Bacteroidales</taxon>
        <taxon>Prevotellaceae</taxon>
        <taxon>Segatella</taxon>
    </lineage>
</organism>
<dbReference type="EMBL" id="JAMXLY010000029">
    <property type="protein sequence ID" value="MCO6025810.1"/>
    <property type="molecule type" value="Genomic_DNA"/>
</dbReference>
<feature type="transmembrane region" description="Helical" evidence="1">
    <location>
        <begin position="249"/>
        <end position="278"/>
    </location>
</feature>
<feature type="transmembrane region" description="Helical" evidence="1">
    <location>
        <begin position="34"/>
        <end position="53"/>
    </location>
</feature>
<reference evidence="2 3" key="1">
    <citation type="submission" date="2022-06" db="EMBL/GenBank/DDBJ databases">
        <title>A taxonomic note on the genus Prevotella: Description of four novel genera and emended description of the genera Hallella and Xylanibacter.</title>
        <authorList>
            <person name="Hitch T.C.A."/>
        </authorList>
    </citation>
    <scope>NUCLEOTIDE SEQUENCE [LARGE SCALE GENOMIC DNA]</scope>
    <source>
        <strain evidence="2 3">DSM 100619</strain>
    </source>
</reference>
<keyword evidence="3" id="KW-1185">Reference proteome</keyword>
<comment type="caution">
    <text evidence="2">The sequence shown here is derived from an EMBL/GenBank/DDBJ whole genome shotgun (WGS) entry which is preliminary data.</text>
</comment>
<protein>
    <submittedName>
        <fullName evidence="2">Uncharacterized protein</fullName>
    </submittedName>
</protein>
<feature type="transmembrane region" description="Helical" evidence="1">
    <location>
        <begin position="73"/>
        <end position="94"/>
    </location>
</feature>
<keyword evidence="1" id="KW-0812">Transmembrane</keyword>
<evidence type="ECO:0000313" key="3">
    <source>
        <dbReference type="Proteomes" id="UP001204015"/>
    </source>
</evidence>
<evidence type="ECO:0000256" key="1">
    <source>
        <dbReference type="SAM" id="Phobius"/>
    </source>
</evidence>
<proteinExistence type="predicted"/>
<evidence type="ECO:0000313" key="2">
    <source>
        <dbReference type="EMBL" id="MCO6025810.1"/>
    </source>
</evidence>
<keyword evidence="1" id="KW-0472">Membrane</keyword>
<feature type="transmembrane region" description="Helical" evidence="1">
    <location>
        <begin position="147"/>
        <end position="171"/>
    </location>
</feature>
<gene>
    <name evidence="2" type="ORF">NG821_08165</name>
</gene>
<name>A0ABT1BYD0_9BACT</name>
<accession>A0ABT1BYD0</accession>
<feature type="transmembrane region" description="Helical" evidence="1">
    <location>
        <begin position="196"/>
        <end position="229"/>
    </location>
</feature>
<keyword evidence="1" id="KW-1133">Transmembrane helix</keyword>
<dbReference type="RefSeq" id="WP_252761166.1">
    <property type="nucleotide sequence ID" value="NZ_JAMXLY010000029.1"/>
</dbReference>
<feature type="transmembrane region" description="Helical" evidence="1">
    <location>
        <begin position="106"/>
        <end position="127"/>
    </location>
</feature>
<sequence>MEIDINKNRSFTACLRDARNFVTENIKPLIQKTWIPAVVLSVLGAFCIFFRLPNLSLHNWGITHPWASWIFQTIIYAGTLIAEIFYFSNVFNAVNGYGRKKNLWRYVQYFLITVCADVVLCLVAVGLKKLLTLVIGGRTLSHIANMSIFGIYALICLALFCLVLIPLLYIAPKYMMDPEAKWKQFFKHFSTGLHRWGMLFITSLLLLILIGILTFIVALPAIVLILAQISSQMGLFMGDPSNLPGYFPVLSFIVFALTTLLFSGLMIYAIVTYIYVYGSIDTQEENKKELMPKQNEKKQDTLY</sequence>